<organism evidence="9 10">
    <name type="scientific">Candidatus Magasanikbacteria bacterium CG_4_10_14_0_2_um_filter_41_31</name>
    <dbReference type="NCBI Taxonomy" id="1974639"/>
    <lineage>
        <taxon>Bacteria</taxon>
        <taxon>Candidatus Magasanikiibacteriota</taxon>
    </lineage>
</organism>
<sequence>MHCPVCRSKETKVIDSRIAEAGMSIRRRRECTKCHYRFSTLEETELLDLIVVKQKGSREAYDRNKLERGLIHSLTKRPYTQEALRSMINEIERDIQKKAAKTWSEQNTKYKEITSEQIGEIVMKHLKKFDTVAYIRFASIYRAFEDAETFQHELKTLTKRRKKHTGNL</sequence>
<dbReference type="GO" id="GO:0008270">
    <property type="term" value="F:zinc ion binding"/>
    <property type="evidence" value="ECO:0007669"/>
    <property type="project" value="UniProtKB-UniRule"/>
</dbReference>
<evidence type="ECO:0000256" key="2">
    <source>
        <dbReference type="ARBA" id="ARBA00022741"/>
    </source>
</evidence>
<dbReference type="PANTHER" id="PTHR30455:SF2">
    <property type="entry name" value="TRANSCRIPTIONAL REPRESSOR NRDR"/>
    <property type="match status" value="1"/>
</dbReference>
<feature type="domain" description="ATP-cone" evidence="8">
    <location>
        <begin position="49"/>
        <end position="149"/>
    </location>
</feature>
<evidence type="ECO:0000256" key="4">
    <source>
        <dbReference type="ARBA" id="ARBA00023015"/>
    </source>
</evidence>
<keyword evidence="7" id="KW-0479">Metal-binding</keyword>
<dbReference type="InterPro" id="IPR055173">
    <property type="entry name" value="NrdR-like_N"/>
</dbReference>
<dbReference type="InterPro" id="IPR005144">
    <property type="entry name" value="ATP-cone_dom"/>
</dbReference>
<keyword evidence="2 7" id="KW-0547">Nucleotide-binding</keyword>
<dbReference type="Pfam" id="PF03477">
    <property type="entry name" value="ATP-cone"/>
    <property type="match status" value="1"/>
</dbReference>
<keyword evidence="3 7" id="KW-0067">ATP-binding</keyword>
<feature type="zinc finger region" evidence="7">
    <location>
        <begin position="3"/>
        <end position="34"/>
    </location>
</feature>
<evidence type="ECO:0000256" key="7">
    <source>
        <dbReference type="HAMAP-Rule" id="MF_00440"/>
    </source>
</evidence>
<gene>
    <name evidence="7" type="primary">nrdR</name>
    <name evidence="9" type="ORF">COX83_02805</name>
</gene>
<evidence type="ECO:0000259" key="8">
    <source>
        <dbReference type="PROSITE" id="PS51161"/>
    </source>
</evidence>
<dbReference type="NCBIfam" id="TIGR00244">
    <property type="entry name" value="transcriptional regulator NrdR"/>
    <property type="match status" value="1"/>
</dbReference>
<dbReference type="Pfam" id="PF22811">
    <property type="entry name" value="Zn_ribbon_NrdR"/>
    <property type="match status" value="1"/>
</dbReference>
<keyword evidence="5 7" id="KW-0238">DNA-binding</keyword>
<evidence type="ECO:0000256" key="6">
    <source>
        <dbReference type="ARBA" id="ARBA00023163"/>
    </source>
</evidence>
<keyword evidence="7" id="KW-0862">Zinc</keyword>
<accession>A0A2M7V3H5</accession>
<evidence type="ECO:0000256" key="1">
    <source>
        <dbReference type="ARBA" id="ARBA00022491"/>
    </source>
</evidence>
<dbReference type="PROSITE" id="PS51161">
    <property type="entry name" value="ATP_CONE"/>
    <property type="match status" value="1"/>
</dbReference>
<dbReference type="AlphaFoldDB" id="A0A2M7V3H5"/>
<proteinExistence type="inferred from homology"/>
<evidence type="ECO:0000256" key="5">
    <source>
        <dbReference type="ARBA" id="ARBA00023125"/>
    </source>
</evidence>
<name>A0A2M7V3H5_9BACT</name>
<dbReference type="GO" id="GO:0003677">
    <property type="term" value="F:DNA binding"/>
    <property type="evidence" value="ECO:0007669"/>
    <property type="project" value="UniProtKB-KW"/>
</dbReference>
<dbReference type="EMBL" id="PFPI01000036">
    <property type="protein sequence ID" value="PIZ93039.1"/>
    <property type="molecule type" value="Genomic_DNA"/>
</dbReference>
<dbReference type="GO" id="GO:0005524">
    <property type="term" value="F:ATP binding"/>
    <property type="evidence" value="ECO:0007669"/>
    <property type="project" value="UniProtKB-UniRule"/>
</dbReference>
<dbReference type="PANTHER" id="PTHR30455">
    <property type="entry name" value="TRANSCRIPTIONAL REPRESSOR NRDR"/>
    <property type="match status" value="1"/>
</dbReference>
<dbReference type="Proteomes" id="UP000230078">
    <property type="component" value="Unassembled WGS sequence"/>
</dbReference>
<evidence type="ECO:0000313" key="10">
    <source>
        <dbReference type="Proteomes" id="UP000230078"/>
    </source>
</evidence>
<keyword evidence="7" id="KW-0863">Zinc-finger</keyword>
<keyword evidence="6 7" id="KW-0804">Transcription</keyword>
<keyword evidence="1 7" id="KW-0678">Repressor</keyword>
<reference evidence="10" key="1">
    <citation type="submission" date="2017-09" db="EMBL/GenBank/DDBJ databases">
        <title>Depth-based differentiation of microbial function through sediment-hosted aquifers and enrichment of novel symbionts in the deep terrestrial subsurface.</title>
        <authorList>
            <person name="Probst A.J."/>
            <person name="Ladd B."/>
            <person name="Jarett J.K."/>
            <person name="Geller-Mcgrath D.E."/>
            <person name="Sieber C.M.K."/>
            <person name="Emerson J.B."/>
            <person name="Anantharaman K."/>
            <person name="Thomas B.C."/>
            <person name="Malmstrom R."/>
            <person name="Stieglmeier M."/>
            <person name="Klingl A."/>
            <person name="Woyke T."/>
            <person name="Ryan C.M."/>
            <person name="Banfield J.F."/>
        </authorList>
    </citation>
    <scope>NUCLEOTIDE SEQUENCE [LARGE SCALE GENOMIC DNA]</scope>
</reference>
<keyword evidence="4 7" id="KW-0805">Transcription regulation</keyword>
<dbReference type="GO" id="GO:0045892">
    <property type="term" value="P:negative regulation of DNA-templated transcription"/>
    <property type="evidence" value="ECO:0007669"/>
    <property type="project" value="UniProtKB-UniRule"/>
</dbReference>
<comment type="function">
    <text evidence="7">Negatively regulates transcription of bacterial ribonucleotide reductase nrd genes and operons by binding to NrdR-boxes.</text>
</comment>
<evidence type="ECO:0000313" key="9">
    <source>
        <dbReference type="EMBL" id="PIZ93039.1"/>
    </source>
</evidence>
<comment type="caution">
    <text evidence="9">The sequence shown here is derived from an EMBL/GenBank/DDBJ whole genome shotgun (WGS) entry which is preliminary data.</text>
</comment>
<dbReference type="HAMAP" id="MF_00440">
    <property type="entry name" value="NrdR"/>
    <property type="match status" value="1"/>
</dbReference>
<comment type="similarity">
    <text evidence="7">Belongs to the NrdR family.</text>
</comment>
<protein>
    <recommendedName>
        <fullName evidence="7">Transcriptional repressor NrdR</fullName>
    </recommendedName>
</protein>
<evidence type="ECO:0000256" key="3">
    <source>
        <dbReference type="ARBA" id="ARBA00022840"/>
    </source>
</evidence>
<dbReference type="InterPro" id="IPR003796">
    <property type="entry name" value="RNR_NrdR-like"/>
</dbReference>
<comment type="cofactor">
    <cofactor evidence="7">
        <name>Zn(2+)</name>
        <dbReference type="ChEBI" id="CHEBI:29105"/>
    </cofactor>
    <text evidence="7">Binds 1 zinc ion.</text>
</comment>